<dbReference type="Proteomes" id="UP000029577">
    <property type="component" value="Unassembled WGS sequence"/>
</dbReference>
<evidence type="ECO:0000313" key="3">
    <source>
        <dbReference type="Proteomes" id="UP000029577"/>
    </source>
</evidence>
<dbReference type="EMBL" id="JPKR02000004">
    <property type="protein sequence ID" value="KGD75053.1"/>
    <property type="molecule type" value="Genomic_DNA"/>
</dbReference>
<gene>
    <name evidence="2" type="ORF">HA49_07220</name>
</gene>
<organism evidence="2 3">
    <name type="scientific">Tatumella morbirosei</name>
    <dbReference type="NCBI Taxonomy" id="642227"/>
    <lineage>
        <taxon>Bacteria</taxon>
        <taxon>Pseudomonadati</taxon>
        <taxon>Pseudomonadota</taxon>
        <taxon>Gammaproteobacteria</taxon>
        <taxon>Enterobacterales</taxon>
        <taxon>Erwiniaceae</taxon>
        <taxon>Tatumella</taxon>
    </lineage>
</organism>
<dbReference type="eggNOG" id="ENOG5031PKD">
    <property type="taxonomic scope" value="Bacteria"/>
</dbReference>
<dbReference type="Pfam" id="PF04964">
    <property type="entry name" value="Flp_Fap"/>
    <property type="match status" value="1"/>
</dbReference>
<keyword evidence="3" id="KW-1185">Reference proteome</keyword>
<dbReference type="InterPro" id="IPR007047">
    <property type="entry name" value="Flp_Fap"/>
</dbReference>
<dbReference type="RefSeq" id="WP_038018353.1">
    <property type="nucleotide sequence ID" value="NZ_JPKR02000004.1"/>
</dbReference>
<evidence type="ECO:0000313" key="2">
    <source>
        <dbReference type="EMBL" id="KGD75053.1"/>
    </source>
</evidence>
<name>A0A095UKT5_9GAMM</name>
<protein>
    <recommendedName>
        <fullName evidence="4">Pilus assembly protein</fullName>
    </recommendedName>
</protein>
<keyword evidence="1" id="KW-0812">Transmembrane</keyword>
<evidence type="ECO:0000256" key="1">
    <source>
        <dbReference type="SAM" id="Phobius"/>
    </source>
</evidence>
<comment type="caution">
    <text evidence="2">The sequence shown here is derived from an EMBL/GenBank/DDBJ whole genome shotgun (WGS) entry which is preliminary data.</text>
</comment>
<dbReference type="STRING" id="642227.HA49_07220"/>
<accession>A0A095UKT5</accession>
<reference evidence="2" key="1">
    <citation type="submission" date="2014-12" db="EMBL/GenBank/DDBJ databases">
        <title>The draft genome of the Tatumella morbirosei type strain, LMG23360T isolated from pineapple rot.</title>
        <authorList>
            <person name="Smits T.H."/>
            <person name="Palmer M."/>
            <person name="Venter S.N."/>
            <person name="Duffy B."/>
            <person name="Steenkamp E.T."/>
            <person name="Chan W.Y."/>
            <person name="Coutinho T.A."/>
            <person name="Coetzee M.P."/>
            <person name="De Maayer P."/>
        </authorList>
    </citation>
    <scope>NUCLEOTIDE SEQUENCE [LARGE SCALE GENOMIC DNA]</scope>
    <source>
        <strain evidence="2">LMG 23360</strain>
    </source>
</reference>
<dbReference type="AlphaFoldDB" id="A0A095UKT5"/>
<dbReference type="OrthoDB" id="5690605at2"/>
<feature type="transmembrane region" description="Helical" evidence="1">
    <location>
        <begin position="35"/>
        <end position="55"/>
    </location>
</feature>
<keyword evidence="1" id="KW-1133">Transmembrane helix</keyword>
<sequence length="84" mass="8962">MINQLTSLSLKAQIAVKERGYRAFRALSKEDGVTAIEYAVIAVAISGMLLALFGSDDATFLKAIKDKFTLLGNNITSANAVPKS</sequence>
<proteinExistence type="predicted"/>
<keyword evidence="1" id="KW-0472">Membrane</keyword>
<evidence type="ECO:0008006" key="4">
    <source>
        <dbReference type="Google" id="ProtNLM"/>
    </source>
</evidence>